<dbReference type="STRING" id="144197.ENSSPAP00000024663"/>
<feature type="domain" description="Ig-like" evidence="12">
    <location>
        <begin position="26"/>
        <end position="130"/>
    </location>
</feature>
<dbReference type="GO" id="GO:0009897">
    <property type="term" value="C:external side of plasma membrane"/>
    <property type="evidence" value="ECO:0007669"/>
    <property type="project" value="TreeGrafter"/>
</dbReference>
<proteinExistence type="predicted"/>
<dbReference type="InterPro" id="IPR013783">
    <property type="entry name" value="Ig-like_fold"/>
</dbReference>
<sequence>MFCSVAKLLGLFLCAAAATAGHEHGPDVTTVVVKEWDDVVLPCSAGTEENLEQGQFYWIKDDKTLVFRHGVDVEHNNSRPGEDEPFKGRMSHFPDQLKFGNASLLIEFTPLENAGNYTCYIPHLLVERFTVRLVVEPILRDRSLEIPDALVKPFARILDNSVDGVLLRCEVHGAVIKPTLKWLDADRNVMPTVDLDVYERGGRYFVFLLTAVNMTIDNYYRCEATQEEISHEVYDDVSVPGETFSPTVDASSVRVVLTMLHTVLYAQSLIFTRGLCDVFQSRCLSPAQSSTSGSPCGSLEF</sequence>
<dbReference type="GO" id="GO:0042130">
    <property type="term" value="P:negative regulation of T cell proliferation"/>
    <property type="evidence" value="ECO:0007669"/>
    <property type="project" value="TreeGrafter"/>
</dbReference>
<dbReference type="GO" id="GO:0042102">
    <property type="term" value="P:positive regulation of T cell proliferation"/>
    <property type="evidence" value="ECO:0007669"/>
    <property type="project" value="TreeGrafter"/>
</dbReference>
<dbReference type="InterPro" id="IPR036179">
    <property type="entry name" value="Ig-like_dom_sf"/>
</dbReference>
<keyword evidence="3" id="KW-0812">Transmembrane</keyword>
<evidence type="ECO:0000256" key="4">
    <source>
        <dbReference type="ARBA" id="ARBA00022729"/>
    </source>
</evidence>
<dbReference type="GeneTree" id="ENSGT00940000173056"/>
<accession>A0A3B5AT99</accession>
<evidence type="ECO:0000256" key="7">
    <source>
        <dbReference type="ARBA" id="ARBA00023157"/>
    </source>
</evidence>
<evidence type="ECO:0000313" key="13">
    <source>
        <dbReference type="Ensembl" id="ENSSPAP00000024663.1"/>
    </source>
</evidence>
<keyword evidence="10" id="KW-0393">Immunoglobulin domain</keyword>
<dbReference type="Ensembl" id="ENSSPAT00000025071.1">
    <property type="protein sequence ID" value="ENSSPAP00000024663.1"/>
    <property type="gene ID" value="ENSSPAG00000018647.1"/>
</dbReference>
<evidence type="ECO:0000256" key="6">
    <source>
        <dbReference type="ARBA" id="ARBA00023136"/>
    </source>
</evidence>
<evidence type="ECO:0000256" key="2">
    <source>
        <dbReference type="ARBA" id="ARBA00022475"/>
    </source>
</evidence>
<evidence type="ECO:0000256" key="9">
    <source>
        <dbReference type="ARBA" id="ARBA00023180"/>
    </source>
</evidence>
<dbReference type="GO" id="GO:0031295">
    <property type="term" value="P:T cell costimulation"/>
    <property type="evidence" value="ECO:0007669"/>
    <property type="project" value="TreeGrafter"/>
</dbReference>
<dbReference type="GO" id="GO:0006955">
    <property type="term" value="P:immune response"/>
    <property type="evidence" value="ECO:0007669"/>
    <property type="project" value="TreeGrafter"/>
</dbReference>
<evidence type="ECO:0000259" key="12">
    <source>
        <dbReference type="PROSITE" id="PS50835"/>
    </source>
</evidence>
<name>A0A3B5AT99_9TELE</name>
<dbReference type="Pfam" id="PF00047">
    <property type="entry name" value="ig"/>
    <property type="match status" value="1"/>
</dbReference>
<dbReference type="AlphaFoldDB" id="A0A3B5AT99"/>
<dbReference type="InterPro" id="IPR007110">
    <property type="entry name" value="Ig-like_dom"/>
</dbReference>
<feature type="domain" description="Ig-like" evidence="12">
    <location>
        <begin position="147"/>
        <end position="238"/>
    </location>
</feature>
<keyword evidence="6" id="KW-0472">Membrane</keyword>
<keyword evidence="7" id="KW-1015">Disulfide bond</keyword>
<dbReference type="PROSITE" id="PS50835">
    <property type="entry name" value="IG_LIKE"/>
    <property type="match status" value="2"/>
</dbReference>
<evidence type="ECO:0000256" key="11">
    <source>
        <dbReference type="SAM" id="SignalP"/>
    </source>
</evidence>
<organism evidence="13">
    <name type="scientific">Stegastes partitus</name>
    <name type="common">bicolor damselfish</name>
    <dbReference type="NCBI Taxonomy" id="144197"/>
    <lineage>
        <taxon>Eukaryota</taxon>
        <taxon>Metazoa</taxon>
        <taxon>Chordata</taxon>
        <taxon>Craniata</taxon>
        <taxon>Vertebrata</taxon>
        <taxon>Euteleostomi</taxon>
        <taxon>Actinopterygii</taxon>
        <taxon>Neopterygii</taxon>
        <taxon>Teleostei</taxon>
        <taxon>Neoteleostei</taxon>
        <taxon>Acanthomorphata</taxon>
        <taxon>Ovalentaria</taxon>
        <taxon>Pomacentridae</taxon>
        <taxon>Stegastes</taxon>
    </lineage>
</organism>
<keyword evidence="9" id="KW-0325">Glycoprotein</keyword>
<evidence type="ECO:0000256" key="8">
    <source>
        <dbReference type="ARBA" id="ARBA00023170"/>
    </source>
</evidence>
<feature type="chain" id="PRO_5017183750" evidence="11">
    <location>
        <begin position="22"/>
        <end position="301"/>
    </location>
</feature>
<evidence type="ECO:0000256" key="10">
    <source>
        <dbReference type="ARBA" id="ARBA00023319"/>
    </source>
</evidence>
<dbReference type="PANTHER" id="PTHR25466:SF14">
    <property type="entry name" value="BUTYROPHILIN SUBFAMILY 2 MEMBER A2-LIKE-RELATED"/>
    <property type="match status" value="1"/>
</dbReference>
<keyword evidence="8" id="KW-0675">Receptor</keyword>
<evidence type="ECO:0000256" key="1">
    <source>
        <dbReference type="ARBA" id="ARBA00004251"/>
    </source>
</evidence>
<dbReference type="InterPro" id="IPR051713">
    <property type="entry name" value="T-cell_Activation_Regulation"/>
</dbReference>
<dbReference type="GO" id="GO:0071222">
    <property type="term" value="P:cellular response to lipopolysaccharide"/>
    <property type="evidence" value="ECO:0007669"/>
    <property type="project" value="TreeGrafter"/>
</dbReference>
<dbReference type="Gene3D" id="2.60.40.10">
    <property type="entry name" value="Immunoglobulins"/>
    <property type="match status" value="2"/>
</dbReference>
<reference evidence="13" key="1">
    <citation type="submission" date="2023-09" db="UniProtKB">
        <authorList>
            <consortium name="Ensembl"/>
        </authorList>
    </citation>
    <scope>IDENTIFICATION</scope>
</reference>
<dbReference type="GO" id="GO:0007166">
    <property type="term" value="P:cell surface receptor signaling pathway"/>
    <property type="evidence" value="ECO:0007669"/>
    <property type="project" value="TreeGrafter"/>
</dbReference>
<dbReference type="PANTHER" id="PTHR25466">
    <property type="entry name" value="T-LYMPHOCYTE ACTIVATION ANTIGEN"/>
    <property type="match status" value="1"/>
</dbReference>
<keyword evidence="5" id="KW-1133">Transmembrane helix</keyword>
<feature type="signal peptide" evidence="11">
    <location>
        <begin position="1"/>
        <end position="21"/>
    </location>
</feature>
<keyword evidence="4 11" id="KW-0732">Signal</keyword>
<evidence type="ECO:0000256" key="5">
    <source>
        <dbReference type="ARBA" id="ARBA00022989"/>
    </source>
</evidence>
<evidence type="ECO:0000256" key="3">
    <source>
        <dbReference type="ARBA" id="ARBA00022692"/>
    </source>
</evidence>
<keyword evidence="2" id="KW-1003">Cell membrane</keyword>
<protein>
    <submittedName>
        <fullName evidence="13">V-set domain-containing T-cell activation inhibitor 1-like</fullName>
    </submittedName>
</protein>
<dbReference type="InterPro" id="IPR013151">
    <property type="entry name" value="Immunoglobulin_dom"/>
</dbReference>
<dbReference type="SUPFAM" id="SSF48726">
    <property type="entry name" value="Immunoglobulin"/>
    <property type="match status" value="2"/>
</dbReference>
<comment type="subcellular location">
    <subcellularLocation>
        <location evidence="1">Cell membrane</location>
        <topology evidence="1">Single-pass type I membrane protein</topology>
    </subcellularLocation>
</comment>